<organism evidence="2 3">
    <name type="scientific">Spirulina subsalsa FACHB-351</name>
    <dbReference type="NCBI Taxonomy" id="234711"/>
    <lineage>
        <taxon>Bacteria</taxon>
        <taxon>Bacillati</taxon>
        <taxon>Cyanobacteriota</taxon>
        <taxon>Cyanophyceae</taxon>
        <taxon>Spirulinales</taxon>
        <taxon>Spirulinaceae</taxon>
        <taxon>Spirulina</taxon>
    </lineage>
</organism>
<feature type="domain" description="DUF4435" evidence="1">
    <location>
        <begin position="25"/>
        <end position="227"/>
    </location>
</feature>
<protein>
    <submittedName>
        <fullName evidence="2">DUF4435 domain-containing protein</fullName>
    </submittedName>
</protein>
<evidence type="ECO:0000259" key="1">
    <source>
        <dbReference type="Pfam" id="PF14491"/>
    </source>
</evidence>
<dbReference type="InterPro" id="IPR029492">
    <property type="entry name" value="DUF4435"/>
</dbReference>
<name>A0ABT3L2T7_9CYAN</name>
<dbReference type="Pfam" id="PF14491">
    <property type="entry name" value="DUF4435"/>
    <property type="match status" value="1"/>
</dbReference>
<keyword evidence="3" id="KW-1185">Reference proteome</keyword>
<dbReference type="Proteomes" id="UP001526426">
    <property type="component" value="Unassembled WGS sequence"/>
</dbReference>
<proteinExistence type="predicted"/>
<reference evidence="2 3" key="1">
    <citation type="submission" date="2021-08" db="EMBL/GenBank/DDBJ databases">
        <title>Draft genome sequence of Spirulina subsalsa with high tolerance to salinity and hype-accumulation of phycocyanin.</title>
        <authorList>
            <person name="Pei H."/>
            <person name="Jiang L."/>
        </authorList>
    </citation>
    <scope>NUCLEOTIDE SEQUENCE [LARGE SCALE GENOMIC DNA]</scope>
    <source>
        <strain evidence="2 3">FACHB-351</strain>
    </source>
</reference>
<sequence length="290" mass="32905">MREYLSPDREANAIRLRRSTFSGAFLLVEGSSDKVFYERFIDKKNCTVITNSIPGKQRVIEVLILLEGSEFQGILAVVDADFDHIQVPSQSTPNLLGTDTHDLETMLLQSLALDKVLAELGSEQKLAQFGQDIRTALLEAGMPIGYLLWISQLDALNLSFNGLIFSRFINEQTLKIDEAKLIQEVKNKSQAFSLKNEDLQQRLTTQKNDSHDPWQVCCGHHLVEILSLGLRKAIGSAQAADIEPSRLERNLRLAYEEAYFYKTQLYLLICSWESRNQPFKVLPNTLFLEP</sequence>
<accession>A0ABT3L2T7</accession>
<comment type="caution">
    <text evidence="2">The sequence shown here is derived from an EMBL/GenBank/DDBJ whole genome shotgun (WGS) entry which is preliminary data.</text>
</comment>
<dbReference type="RefSeq" id="WP_265263540.1">
    <property type="nucleotide sequence ID" value="NZ_JAIHOM010000021.1"/>
</dbReference>
<evidence type="ECO:0000313" key="2">
    <source>
        <dbReference type="EMBL" id="MCW6035823.1"/>
    </source>
</evidence>
<evidence type="ECO:0000313" key="3">
    <source>
        <dbReference type="Proteomes" id="UP001526426"/>
    </source>
</evidence>
<gene>
    <name evidence="2" type="ORF">K4A83_05985</name>
</gene>
<dbReference type="EMBL" id="JAIHOM010000021">
    <property type="protein sequence ID" value="MCW6035823.1"/>
    <property type="molecule type" value="Genomic_DNA"/>
</dbReference>